<keyword evidence="1" id="KW-0472">Membrane</keyword>
<feature type="transmembrane region" description="Helical" evidence="1">
    <location>
        <begin position="35"/>
        <end position="52"/>
    </location>
</feature>
<proteinExistence type="predicted"/>
<gene>
    <name evidence="2" type="ORF">ESY86_17455</name>
</gene>
<dbReference type="Proteomes" id="UP000321578">
    <property type="component" value="Unassembled WGS sequence"/>
</dbReference>
<sequence length="132" mass="15379">MKTLEIKKIETSILLAICLVLFLSIKAVIPNFLSVFVILLMSFYFFPVKLILNKVKDFNKQNILSDIIISTSLILLIVGIYLDSDFMSIIFTFINFIFLIYIVFNGQNLSEYRKIILNHLLVIFLLQMIQYS</sequence>
<protein>
    <submittedName>
        <fullName evidence="2">Uncharacterized protein</fullName>
    </submittedName>
</protein>
<accession>A0A5C6ZF23</accession>
<evidence type="ECO:0000256" key="1">
    <source>
        <dbReference type="SAM" id="Phobius"/>
    </source>
</evidence>
<keyword evidence="1" id="KW-0812">Transmembrane</keyword>
<reference evidence="2 3" key="1">
    <citation type="submission" date="2019-08" db="EMBL/GenBank/DDBJ databases">
        <title>Genomes of Subsaximicrobium wynnwilliamsii strains.</title>
        <authorList>
            <person name="Bowman J.P."/>
        </authorList>
    </citation>
    <scope>NUCLEOTIDE SEQUENCE [LARGE SCALE GENOMIC DNA]</scope>
    <source>
        <strain evidence="2 3">2-80-2</strain>
    </source>
</reference>
<keyword evidence="3" id="KW-1185">Reference proteome</keyword>
<dbReference type="EMBL" id="VORO01000026">
    <property type="protein sequence ID" value="TXD87347.1"/>
    <property type="molecule type" value="Genomic_DNA"/>
</dbReference>
<organism evidence="2 3">
    <name type="scientific">Subsaximicrobium wynnwilliamsii</name>
    <dbReference type="NCBI Taxonomy" id="291179"/>
    <lineage>
        <taxon>Bacteria</taxon>
        <taxon>Pseudomonadati</taxon>
        <taxon>Bacteroidota</taxon>
        <taxon>Flavobacteriia</taxon>
        <taxon>Flavobacteriales</taxon>
        <taxon>Flavobacteriaceae</taxon>
        <taxon>Subsaximicrobium</taxon>
    </lineage>
</organism>
<name>A0A5C6ZF23_9FLAO</name>
<evidence type="ECO:0000313" key="3">
    <source>
        <dbReference type="Proteomes" id="UP000321578"/>
    </source>
</evidence>
<dbReference type="RefSeq" id="WP_147088014.1">
    <property type="nucleotide sequence ID" value="NZ_VORM01000029.1"/>
</dbReference>
<feature type="transmembrane region" description="Helical" evidence="1">
    <location>
        <begin position="88"/>
        <end position="104"/>
    </location>
</feature>
<keyword evidence="1" id="KW-1133">Transmembrane helix</keyword>
<feature type="transmembrane region" description="Helical" evidence="1">
    <location>
        <begin position="12"/>
        <end position="29"/>
    </location>
</feature>
<dbReference type="AlphaFoldDB" id="A0A5C6ZF23"/>
<feature type="transmembrane region" description="Helical" evidence="1">
    <location>
        <begin position="64"/>
        <end position="82"/>
    </location>
</feature>
<evidence type="ECO:0000313" key="2">
    <source>
        <dbReference type="EMBL" id="TXD87347.1"/>
    </source>
</evidence>
<comment type="caution">
    <text evidence="2">The sequence shown here is derived from an EMBL/GenBank/DDBJ whole genome shotgun (WGS) entry which is preliminary data.</text>
</comment>